<accession>A0AA37T4D9</accession>
<keyword evidence="10" id="KW-1185">Reference proteome</keyword>
<dbReference type="Gene3D" id="2.10.109.10">
    <property type="entry name" value="Umud Fragment, subunit A"/>
    <property type="match status" value="1"/>
</dbReference>
<reference evidence="9" key="1">
    <citation type="journal article" date="2014" name="Int. J. Syst. Evol. Microbiol.">
        <title>Complete genome sequence of Corynebacterium casei LMG S-19264T (=DSM 44701T), isolated from a smear-ripened cheese.</title>
        <authorList>
            <consortium name="US DOE Joint Genome Institute (JGI-PGF)"/>
            <person name="Walter F."/>
            <person name="Albersmeier A."/>
            <person name="Kalinowski J."/>
            <person name="Ruckert C."/>
        </authorList>
    </citation>
    <scope>NUCLEOTIDE SEQUENCE</scope>
    <source>
        <strain evidence="9">NBRC 110023</strain>
    </source>
</reference>
<keyword evidence="7" id="KW-0645">Protease</keyword>
<dbReference type="GO" id="GO:0016020">
    <property type="term" value="C:membrane"/>
    <property type="evidence" value="ECO:0007669"/>
    <property type="project" value="UniProtKB-SubCell"/>
</dbReference>
<evidence type="ECO:0000256" key="2">
    <source>
        <dbReference type="ARBA" id="ARBA00009370"/>
    </source>
</evidence>
<evidence type="ECO:0000256" key="7">
    <source>
        <dbReference type="RuleBase" id="RU362042"/>
    </source>
</evidence>
<sequence length="219" mass="25154">MKATGFNQKLNRLFKENWGFMLFVLLLISSRSSIADWYQVPTGSMLPTIEEGDRIFVDKMAYRLDIPFTDIPLLEMGSPARGDIVVFMSEAANMRLVKRVIGLPGDKIAMINNQVVLNGEIIQYEKINSPALYSENLLGYQHPVQFVDVPNPRDSFKNIVVPKGFYFVMGDNRNNSVDSRYYGFIPKDELLGRATNVMYSLDTDNYYLPKAERFWKQLI</sequence>
<evidence type="ECO:0000313" key="9">
    <source>
        <dbReference type="EMBL" id="GLR71813.1"/>
    </source>
</evidence>
<dbReference type="PANTHER" id="PTHR43390">
    <property type="entry name" value="SIGNAL PEPTIDASE I"/>
    <property type="match status" value="1"/>
</dbReference>
<evidence type="ECO:0000256" key="4">
    <source>
        <dbReference type="ARBA" id="ARBA00019232"/>
    </source>
</evidence>
<dbReference type="Proteomes" id="UP001156601">
    <property type="component" value="Unassembled WGS sequence"/>
</dbReference>
<reference evidence="9" key="2">
    <citation type="submission" date="2023-01" db="EMBL/GenBank/DDBJ databases">
        <title>Draft genome sequence of Agaribacter marinus strain NBRC 110023.</title>
        <authorList>
            <person name="Sun Q."/>
            <person name="Mori K."/>
        </authorList>
    </citation>
    <scope>NUCLEOTIDE SEQUENCE</scope>
    <source>
        <strain evidence="9">NBRC 110023</strain>
    </source>
</reference>
<organism evidence="9 10">
    <name type="scientific">Agaribacter marinus</name>
    <dbReference type="NCBI Taxonomy" id="1431249"/>
    <lineage>
        <taxon>Bacteria</taxon>
        <taxon>Pseudomonadati</taxon>
        <taxon>Pseudomonadota</taxon>
        <taxon>Gammaproteobacteria</taxon>
        <taxon>Alteromonadales</taxon>
        <taxon>Alteromonadaceae</taxon>
        <taxon>Agaribacter</taxon>
    </lineage>
</organism>
<evidence type="ECO:0000259" key="8">
    <source>
        <dbReference type="Pfam" id="PF10502"/>
    </source>
</evidence>
<dbReference type="AlphaFoldDB" id="A0AA37T4D9"/>
<dbReference type="CDD" id="cd06530">
    <property type="entry name" value="S26_SPase_I"/>
    <property type="match status" value="1"/>
</dbReference>
<dbReference type="SUPFAM" id="SSF51306">
    <property type="entry name" value="LexA/Signal peptidase"/>
    <property type="match status" value="1"/>
</dbReference>
<gene>
    <name evidence="9" type="ORF">GCM10007852_27210</name>
</gene>
<dbReference type="InterPro" id="IPR000223">
    <property type="entry name" value="Pept_S26A_signal_pept_1"/>
</dbReference>
<dbReference type="PROSITE" id="PS00761">
    <property type="entry name" value="SPASE_I_3"/>
    <property type="match status" value="1"/>
</dbReference>
<evidence type="ECO:0000256" key="3">
    <source>
        <dbReference type="ARBA" id="ARBA00013208"/>
    </source>
</evidence>
<dbReference type="InterPro" id="IPR036286">
    <property type="entry name" value="LexA/Signal_pep-like_sf"/>
</dbReference>
<dbReference type="GO" id="GO:0006465">
    <property type="term" value="P:signal peptide processing"/>
    <property type="evidence" value="ECO:0007669"/>
    <property type="project" value="InterPro"/>
</dbReference>
<evidence type="ECO:0000256" key="6">
    <source>
        <dbReference type="PIRSR" id="PIRSR600223-1"/>
    </source>
</evidence>
<dbReference type="Pfam" id="PF10502">
    <property type="entry name" value="Peptidase_S26"/>
    <property type="match status" value="1"/>
</dbReference>
<evidence type="ECO:0000256" key="5">
    <source>
        <dbReference type="ARBA" id="ARBA00022801"/>
    </source>
</evidence>
<feature type="active site" evidence="6">
    <location>
        <position position="44"/>
    </location>
</feature>
<dbReference type="GO" id="GO:0004252">
    <property type="term" value="F:serine-type endopeptidase activity"/>
    <property type="evidence" value="ECO:0007669"/>
    <property type="project" value="InterPro"/>
</dbReference>
<comment type="caution">
    <text evidence="9">The sequence shown here is derived from an EMBL/GenBank/DDBJ whole genome shotgun (WGS) entry which is preliminary data.</text>
</comment>
<dbReference type="NCBIfam" id="TIGR02227">
    <property type="entry name" value="sigpep_I_bact"/>
    <property type="match status" value="1"/>
</dbReference>
<keyword evidence="5 7" id="KW-0378">Hydrolase</keyword>
<dbReference type="RefSeq" id="WP_284218147.1">
    <property type="nucleotide sequence ID" value="NZ_BSOT01000006.1"/>
</dbReference>
<feature type="domain" description="Peptidase S26" evidence="8">
    <location>
        <begin position="20"/>
        <end position="198"/>
    </location>
</feature>
<dbReference type="InterPro" id="IPR019758">
    <property type="entry name" value="Pept_S26A_signal_pept_1_CS"/>
</dbReference>
<dbReference type="InterPro" id="IPR019757">
    <property type="entry name" value="Pept_S26A_signal_pept_1_Lys-AS"/>
</dbReference>
<comment type="catalytic activity">
    <reaction evidence="1 7">
        <text>Cleavage of hydrophobic, N-terminal signal or leader sequences from secreted and periplasmic proteins.</text>
        <dbReference type="EC" id="3.4.21.89"/>
    </reaction>
</comment>
<dbReference type="EMBL" id="BSOT01000006">
    <property type="protein sequence ID" value="GLR71813.1"/>
    <property type="molecule type" value="Genomic_DNA"/>
</dbReference>
<evidence type="ECO:0000313" key="10">
    <source>
        <dbReference type="Proteomes" id="UP001156601"/>
    </source>
</evidence>
<dbReference type="PANTHER" id="PTHR43390:SF1">
    <property type="entry name" value="CHLOROPLAST PROCESSING PEPTIDASE"/>
    <property type="match status" value="1"/>
</dbReference>
<protein>
    <recommendedName>
        <fullName evidence="4 7">Signal peptidase I</fullName>
        <ecNumber evidence="3 7">3.4.21.89</ecNumber>
    </recommendedName>
</protein>
<comment type="similarity">
    <text evidence="2 7">Belongs to the peptidase S26 family.</text>
</comment>
<comment type="subcellular location">
    <subcellularLocation>
        <location evidence="7">Membrane</location>
        <topology evidence="7">Multi-pass membrane protein</topology>
    </subcellularLocation>
</comment>
<dbReference type="GO" id="GO:0009003">
    <property type="term" value="F:signal peptidase activity"/>
    <property type="evidence" value="ECO:0007669"/>
    <property type="project" value="UniProtKB-EC"/>
</dbReference>
<dbReference type="PROSITE" id="PS00760">
    <property type="entry name" value="SPASE_I_2"/>
    <property type="match status" value="1"/>
</dbReference>
<dbReference type="InterPro" id="IPR019533">
    <property type="entry name" value="Peptidase_S26"/>
</dbReference>
<dbReference type="PRINTS" id="PR00727">
    <property type="entry name" value="LEADERPTASE"/>
</dbReference>
<name>A0AA37T4D9_9ALTE</name>
<feature type="active site" evidence="6">
    <location>
        <position position="98"/>
    </location>
</feature>
<proteinExistence type="inferred from homology"/>
<dbReference type="EC" id="3.4.21.89" evidence="3 7"/>
<evidence type="ECO:0000256" key="1">
    <source>
        <dbReference type="ARBA" id="ARBA00000677"/>
    </source>
</evidence>